<dbReference type="CDD" id="cd11862">
    <property type="entry name" value="SH3_MPP"/>
    <property type="match status" value="1"/>
</dbReference>
<dbReference type="InterPro" id="IPR036028">
    <property type="entry name" value="SH3-like_dom_sf"/>
</dbReference>
<dbReference type="PROSITE" id="PS00856">
    <property type="entry name" value="GUANYLATE_KINASE_1"/>
    <property type="match status" value="1"/>
</dbReference>
<keyword evidence="2 3" id="KW-0728">SH3 domain</keyword>
<dbReference type="SUPFAM" id="SSF101288">
    <property type="entry name" value="L27 domain"/>
    <property type="match status" value="1"/>
</dbReference>
<name>A0A8C7LCH2_ONCKI</name>
<dbReference type="InterPro" id="IPR008144">
    <property type="entry name" value="Guanylate_kin-like_dom"/>
</dbReference>
<evidence type="ECO:0000256" key="3">
    <source>
        <dbReference type="PROSITE-ProRule" id="PRU00192"/>
    </source>
</evidence>
<feature type="region of interest" description="Disordered" evidence="4">
    <location>
        <begin position="380"/>
        <end position="401"/>
    </location>
</feature>
<organism evidence="10 11">
    <name type="scientific">Oncorhynchus kisutch</name>
    <name type="common">Coho salmon</name>
    <name type="synonym">Salmo kisutch</name>
    <dbReference type="NCBI Taxonomy" id="8019"/>
    <lineage>
        <taxon>Eukaryota</taxon>
        <taxon>Metazoa</taxon>
        <taxon>Chordata</taxon>
        <taxon>Craniata</taxon>
        <taxon>Vertebrata</taxon>
        <taxon>Euteleostomi</taxon>
        <taxon>Actinopterygii</taxon>
        <taxon>Neopterygii</taxon>
        <taxon>Teleostei</taxon>
        <taxon>Protacanthopterygii</taxon>
        <taxon>Salmoniformes</taxon>
        <taxon>Salmonidae</taxon>
        <taxon>Salmoninae</taxon>
        <taxon>Oncorhynchus</taxon>
    </lineage>
</organism>
<evidence type="ECO:0000259" key="8">
    <source>
        <dbReference type="PROSITE" id="PS50106"/>
    </source>
</evidence>
<dbReference type="Gene3D" id="3.40.50.300">
    <property type="entry name" value="P-loop containing nucleotide triphosphate hydrolases"/>
    <property type="match status" value="1"/>
</dbReference>
<dbReference type="Proteomes" id="UP000694557">
    <property type="component" value="Unassembled WGS sequence"/>
</dbReference>
<dbReference type="InterPro" id="IPR014775">
    <property type="entry name" value="L27_C"/>
</dbReference>
<evidence type="ECO:0000259" key="7">
    <source>
        <dbReference type="PROSITE" id="PS50052"/>
    </source>
</evidence>
<dbReference type="PROSITE" id="PS50002">
    <property type="entry name" value="SH3"/>
    <property type="match status" value="1"/>
</dbReference>
<gene>
    <name evidence="10" type="primary">LOC109874504</name>
</gene>
<dbReference type="GeneTree" id="ENSGT00940000156232"/>
<reference evidence="10" key="2">
    <citation type="submission" date="2025-09" db="UniProtKB">
        <authorList>
            <consortium name="Ensembl"/>
        </authorList>
    </citation>
    <scope>IDENTIFICATION</scope>
</reference>
<dbReference type="InterPro" id="IPR036034">
    <property type="entry name" value="PDZ_sf"/>
</dbReference>
<dbReference type="SMART" id="SM00326">
    <property type="entry name" value="SH3"/>
    <property type="match status" value="1"/>
</dbReference>
<sequence>MVMLLSLSCWVSRPAISSSLVKTRSMLSLSFGPGGKFEGVFELMSLVISGMKSIMDRNEDFTFLKSMIMERRFHLLVKIHARLRRFGSRNPVPVRDNAKSLACNLAEELWTQVASAECSELISLLSNPHIKGLLSVHDIVAQKGYDPELPPLPDNIEEEDEDSVKIISLFKSQEPLGATIKRDESTGAIVVARIMRGGAADRSGLIHEGDELREVNGVQMEDKTPEEIIPIMAQSQGEVTFKVIPVPGIKEELSANETMLFVRSLFDYNPEEDPAIPCRQAGLGFKRGDILQIVNQEDDTWWQACRHGDSNSRAGLIPSRQLQERRVALQRPKALFKPQRVPNKVTEKEEALSTVVEDADYGAITGIHIAGLRRSFRLGRRGSRSGNVESKRKSQEMGGATQTPTYLEVAPYCRDHKEGRRLVLLVGPSGVGLSEMKRRLLLSDPDHYGVTVPHTTREKRKQEKDGVEYHFVSRQTFEMDIVNHKFLEYGEHRGNYYGTSLESVHKVIGEDKVCLLDVQPNTVQRLHTTEFKPCVVFVKPPLIQELRFSRRKATLISTQDMTKLTKTFSEEDFEDMISSAEAMDSQYGHLFEMVVVNGDFAMAFNKLRAELEKLETEAPQWIPVEWTSHTKQNTESVC</sequence>
<evidence type="ECO:0000259" key="6">
    <source>
        <dbReference type="PROSITE" id="PS50002"/>
    </source>
</evidence>
<dbReference type="Pfam" id="PF00018">
    <property type="entry name" value="SH3_1"/>
    <property type="match status" value="1"/>
</dbReference>
<evidence type="ECO:0000256" key="4">
    <source>
        <dbReference type="SAM" id="MobiDB-lite"/>
    </source>
</evidence>
<dbReference type="InterPro" id="IPR020590">
    <property type="entry name" value="Guanylate_kinase_CS"/>
</dbReference>
<evidence type="ECO:0000313" key="10">
    <source>
        <dbReference type="Ensembl" id="ENSOKIP00005117306.1"/>
    </source>
</evidence>
<dbReference type="SMART" id="SM00228">
    <property type="entry name" value="PDZ"/>
    <property type="match status" value="1"/>
</dbReference>
<evidence type="ECO:0000313" key="11">
    <source>
        <dbReference type="Proteomes" id="UP000694557"/>
    </source>
</evidence>
<feature type="domain" description="Guanylate kinase-like" evidence="7">
    <location>
        <begin position="420"/>
        <end position="612"/>
    </location>
</feature>
<dbReference type="InterPro" id="IPR001478">
    <property type="entry name" value="PDZ"/>
</dbReference>
<comment type="similarity">
    <text evidence="1">Belongs to the MAGUK family.</text>
</comment>
<dbReference type="Ensembl" id="ENSOKIT00005125413.1">
    <property type="protein sequence ID" value="ENSOKIP00005117306.1"/>
    <property type="gene ID" value="ENSOKIG00005050701.1"/>
</dbReference>
<dbReference type="Pfam" id="PF00625">
    <property type="entry name" value="Guanylate_kin"/>
    <property type="match status" value="1"/>
</dbReference>
<protein>
    <submittedName>
        <fullName evidence="10">Membrane protein, palmitoylated 7b (MAGUK p55 subfamily member 7)</fullName>
    </submittedName>
</protein>
<dbReference type="InterPro" id="IPR036892">
    <property type="entry name" value="L27_dom_sf"/>
</dbReference>
<dbReference type="Gene3D" id="2.30.42.10">
    <property type="match status" value="1"/>
</dbReference>
<reference evidence="10" key="1">
    <citation type="submission" date="2025-08" db="UniProtKB">
        <authorList>
            <consortium name="Ensembl"/>
        </authorList>
    </citation>
    <scope>IDENTIFICATION</scope>
</reference>
<dbReference type="CDD" id="cd00071">
    <property type="entry name" value="GMPK"/>
    <property type="match status" value="1"/>
</dbReference>
<evidence type="ECO:0000256" key="2">
    <source>
        <dbReference type="ARBA" id="ARBA00022443"/>
    </source>
</evidence>
<keyword evidence="11" id="KW-1185">Reference proteome</keyword>
<feature type="domain" description="L27" evidence="9">
    <location>
        <begin position="95"/>
        <end position="148"/>
    </location>
</feature>
<feature type="signal peptide" evidence="5">
    <location>
        <begin position="1"/>
        <end position="17"/>
    </location>
</feature>
<feature type="chain" id="PRO_5034154251" evidence="5">
    <location>
        <begin position="18"/>
        <end position="638"/>
    </location>
</feature>
<feature type="domain" description="SH3" evidence="6">
    <location>
        <begin position="257"/>
        <end position="327"/>
    </location>
</feature>
<dbReference type="CDD" id="cd06799">
    <property type="entry name" value="PDZ_MPP3-MPP4-MPP7-like"/>
    <property type="match status" value="1"/>
</dbReference>
<dbReference type="Gene3D" id="2.30.30.40">
    <property type="entry name" value="SH3 Domains"/>
    <property type="match status" value="1"/>
</dbReference>
<dbReference type="InterPro" id="IPR004172">
    <property type="entry name" value="L27_dom"/>
</dbReference>
<dbReference type="SUPFAM" id="SSF52540">
    <property type="entry name" value="P-loop containing nucleoside triphosphate hydrolases"/>
    <property type="match status" value="1"/>
</dbReference>
<dbReference type="SUPFAM" id="SSF50156">
    <property type="entry name" value="PDZ domain-like"/>
    <property type="match status" value="1"/>
</dbReference>
<evidence type="ECO:0000256" key="5">
    <source>
        <dbReference type="SAM" id="SignalP"/>
    </source>
</evidence>
<keyword evidence="5" id="KW-0732">Signal</keyword>
<dbReference type="SMART" id="SM00072">
    <property type="entry name" value="GuKc"/>
    <property type="match status" value="1"/>
</dbReference>
<dbReference type="FunFam" id="3.30.63.10:FF:000002">
    <property type="entry name" value="Guanylate kinase 1"/>
    <property type="match status" value="1"/>
</dbReference>
<accession>A0A8C7LCH2</accession>
<dbReference type="SUPFAM" id="SSF50044">
    <property type="entry name" value="SH3-domain"/>
    <property type="match status" value="1"/>
</dbReference>
<dbReference type="PANTHER" id="PTHR23122">
    <property type="entry name" value="MEMBRANE-ASSOCIATED GUANYLATE KINASE MAGUK"/>
    <property type="match status" value="1"/>
</dbReference>
<dbReference type="SMART" id="SM00569">
    <property type="entry name" value="L27"/>
    <property type="match status" value="2"/>
</dbReference>
<dbReference type="Pfam" id="PF00595">
    <property type="entry name" value="PDZ"/>
    <property type="match status" value="1"/>
</dbReference>
<dbReference type="Pfam" id="PF02828">
    <property type="entry name" value="L27"/>
    <property type="match status" value="1"/>
</dbReference>
<dbReference type="PROSITE" id="PS50106">
    <property type="entry name" value="PDZ"/>
    <property type="match status" value="1"/>
</dbReference>
<proteinExistence type="inferred from homology"/>
<dbReference type="InterPro" id="IPR001452">
    <property type="entry name" value="SH3_domain"/>
</dbReference>
<dbReference type="AlphaFoldDB" id="A0A8C7LCH2"/>
<feature type="domain" description="PDZ" evidence="8">
    <location>
        <begin position="166"/>
        <end position="247"/>
    </location>
</feature>
<dbReference type="PROSITE" id="PS50052">
    <property type="entry name" value="GUANYLATE_KINASE_2"/>
    <property type="match status" value="1"/>
</dbReference>
<dbReference type="Gene3D" id="1.10.287.650">
    <property type="entry name" value="L27 domain"/>
    <property type="match status" value="1"/>
</dbReference>
<dbReference type="InterPro" id="IPR027417">
    <property type="entry name" value="P-loop_NTPase"/>
</dbReference>
<dbReference type="InterPro" id="IPR050716">
    <property type="entry name" value="MAGUK"/>
</dbReference>
<dbReference type="InterPro" id="IPR008145">
    <property type="entry name" value="GK/Ca_channel_bsu"/>
</dbReference>
<evidence type="ECO:0000256" key="1">
    <source>
        <dbReference type="ARBA" id="ARBA00007014"/>
    </source>
</evidence>
<evidence type="ECO:0000259" key="9">
    <source>
        <dbReference type="PROSITE" id="PS51022"/>
    </source>
</evidence>
<dbReference type="PROSITE" id="PS51022">
    <property type="entry name" value="L27"/>
    <property type="match status" value="1"/>
</dbReference>